<evidence type="ECO:0000256" key="1">
    <source>
        <dbReference type="ARBA" id="ARBA00022603"/>
    </source>
</evidence>
<evidence type="ECO:0000256" key="4">
    <source>
        <dbReference type="SAM" id="Coils"/>
    </source>
</evidence>
<organism evidence="6 7">
    <name type="scientific">Planoprotostelium fungivorum</name>
    <dbReference type="NCBI Taxonomy" id="1890364"/>
    <lineage>
        <taxon>Eukaryota</taxon>
        <taxon>Amoebozoa</taxon>
        <taxon>Evosea</taxon>
        <taxon>Variosea</taxon>
        <taxon>Cavosteliida</taxon>
        <taxon>Cavosteliaceae</taxon>
        <taxon>Planoprotostelium</taxon>
    </lineage>
</organism>
<dbReference type="Proteomes" id="UP000241769">
    <property type="component" value="Unassembled WGS sequence"/>
</dbReference>
<evidence type="ECO:0000313" key="7">
    <source>
        <dbReference type="Proteomes" id="UP000241769"/>
    </source>
</evidence>
<dbReference type="SMART" id="SM00317">
    <property type="entry name" value="SET"/>
    <property type="match status" value="1"/>
</dbReference>
<comment type="caution">
    <text evidence="6">The sequence shown here is derived from an EMBL/GenBank/DDBJ whole genome shotgun (WGS) entry which is preliminary data.</text>
</comment>
<dbReference type="SUPFAM" id="SSF48452">
    <property type="entry name" value="TPR-like"/>
    <property type="match status" value="1"/>
</dbReference>
<keyword evidence="4" id="KW-0175">Coiled coil</keyword>
<dbReference type="SUPFAM" id="SSF82199">
    <property type="entry name" value="SET domain"/>
    <property type="match status" value="1"/>
</dbReference>
<feature type="domain" description="SET" evidence="5">
    <location>
        <begin position="331"/>
        <end position="627"/>
    </location>
</feature>
<dbReference type="GO" id="GO:0045814">
    <property type="term" value="P:negative regulation of gene expression, epigenetic"/>
    <property type="evidence" value="ECO:0007669"/>
    <property type="project" value="TreeGrafter"/>
</dbReference>
<dbReference type="GO" id="GO:0032259">
    <property type="term" value="P:methylation"/>
    <property type="evidence" value="ECO:0007669"/>
    <property type="project" value="UniProtKB-KW"/>
</dbReference>
<sequence length="693" mass="79593">MLTRAKHVLGLGRITTPTSTVLQTFQSSAIKLNRRLISDRKVPPEEDDFDMDLENPPEEFQRFDADYMDGEGQEEQDGEVVIDTRSVGEIKYIMQLRKDLIDRFDIPEMGESELDKKIKQMNLDSSSFNDVNPIEEPDMSEMDDDKKIETWIELSGDAHQLGRNDFALKFLKKAFHLRPEDPAVQLNIAGLMQIHNAYASARQMMDLTLRDELAKFPSSRSVLAHLFTYKAIISVNEGDLPRSALYLYSMLRLRGYRPDEFKEMQKIHEDLKKDFEVDDDITDEFMEKKRLAEEAEELAQRLEDIKCMVGDVNEMSMVTGGGIEEEVVGHHPVKIDVTDEYRSLLALRDIKSGEVVWREEPLIWHTLSENPTVEGQCCLQCCRPFKDIVEIKERGSIPLNKLTFPDGYERGVKEIFDGIRKSAQTEPMNPIGTLYCSRECKEKYQKSYDLSIVTDDRFVQLMEQPRAELTPFIALQRGNMEDLFESEMYNLFQYFCYAPNENPFLPKEEISDLEDLKKIFPEEFSRHITPQIYFRLISICSLNALEIQTKQMTVAGHLDPLTNLFDLKVKTAPAVTLAALFRLASMANHSCDPNVVPSESLVNGVRAVEFVAIKDIAEGEPILIDYIPEEGLEQLEKKEKLLKQYYFECACPKCSYADPSALPIRKDNLRLTERERPAKLPQGKTIVFGLKPK</sequence>
<keyword evidence="1" id="KW-0489">Methyltransferase</keyword>
<feature type="coiled-coil region" evidence="4">
    <location>
        <begin position="281"/>
        <end position="308"/>
    </location>
</feature>
<gene>
    <name evidence="6" type="ORF">PROFUN_09244</name>
</gene>
<dbReference type="Pfam" id="PF00856">
    <property type="entry name" value="SET"/>
    <property type="match status" value="1"/>
</dbReference>
<keyword evidence="2" id="KW-0808">Transferase</keyword>
<accession>A0A2P6NKS6</accession>
<keyword evidence="3" id="KW-0949">S-adenosyl-L-methionine</keyword>
<evidence type="ECO:0000313" key="6">
    <source>
        <dbReference type="EMBL" id="PRP84571.1"/>
    </source>
</evidence>
<dbReference type="InterPro" id="IPR046341">
    <property type="entry name" value="SET_dom_sf"/>
</dbReference>
<evidence type="ECO:0000259" key="5">
    <source>
        <dbReference type="PROSITE" id="PS50280"/>
    </source>
</evidence>
<dbReference type="AlphaFoldDB" id="A0A2P6NKS6"/>
<dbReference type="PANTHER" id="PTHR46402:SF2">
    <property type="entry name" value="HISTONE-LYSINE N-TRIMETHYLTRANSFERASE SMYD5"/>
    <property type="match status" value="1"/>
</dbReference>
<dbReference type="CDD" id="cd20071">
    <property type="entry name" value="SET_SMYD"/>
    <property type="match status" value="1"/>
</dbReference>
<dbReference type="InParanoid" id="A0A2P6NKS6"/>
<dbReference type="Gene3D" id="2.170.270.10">
    <property type="entry name" value="SET domain"/>
    <property type="match status" value="1"/>
</dbReference>
<protein>
    <recommendedName>
        <fullName evidence="5">SET domain-containing protein</fullName>
    </recommendedName>
</protein>
<keyword evidence="7" id="KW-1185">Reference proteome</keyword>
<dbReference type="STRING" id="1890364.A0A2P6NKS6"/>
<dbReference type="PANTHER" id="PTHR46402">
    <property type="entry name" value="SET AND MYND DOMAIN-CONTAINING PROTEIN 5"/>
    <property type="match status" value="1"/>
</dbReference>
<dbReference type="EMBL" id="MDYQ01000060">
    <property type="protein sequence ID" value="PRP84571.1"/>
    <property type="molecule type" value="Genomic_DNA"/>
</dbReference>
<reference evidence="6 7" key="1">
    <citation type="journal article" date="2018" name="Genome Biol. Evol.">
        <title>Multiple Roots of Fruiting Body Formation in Amoebozoa.</title>
        <authorList>
            <person name="Hillmann F."/>
            <person name="Forbes G."/>
            <person name="Novohradska S."/>
            <person name="Ferling I."/>
            <person name="Riege K."/>
            <person name="Groth M."/>
            <person name="Westermann M."/>
            <person name="Marz M."/>
            <person name="Spaller T."/>
            <person name="Winckler T."/>
            <person name="Schaap P."/>
            <person name="Glockner G."/>
        </authorList>
    </citation>
    <scope>NUCLEOTIDE SEQUENCE [LARGE SCALE GENOMIC DNA]</scope>
    <source>
        <strain evidence="6 7">Jena</strain>
    </source>
</reference>
<proteinExistence type="predicted"/>
<evidence type="ECO:0000256" key="3">
    <source>
        <dbReference type="ARBA" id="ARBA00022691"/>
    </source>
</evidence>
<dbReference type="OrthoDB" id="438641at2759"/>
<dbReference type="InterPro" id="IPR001214">
    <property type="entry name" value="SET_dom"/>
</dbReference>
<dbReference type="InterPro" id="IPR011990">
    <property type="entry name" value="TPR-like_helical_dom_sf"/>
</dbReference>
<evidence type="ECO:0000256" key="2">
    <source>
        <dbReference type="ARBA" id="ARBA00022679"/>
    </source>
</evidence>
<dbReference type="Gene3D" id="1.25.40.10">
    <property type="entry name" value="Tetratricopeptide repeat domain"/>
    <property type="match status" value="1"/>
</dbReference>
<name>A0A2P6NKS6_9EUKA</name>
<dbReference type="GO" id="GO:0042799">
    <property type="term" value="F:histone H4K20 methyltransferase activity"/>
    <property type="evidence" value="ECO:0007669"/>
    <property type="project" value="TreeGrafter"/>
</dbReference>
<dbReference type="PROSITE" id="PS50280">
    <property type="entry name" value="SET"/>
    <property type="match status" value="1"/>
</dbReference>